<dbReference type="EMBL" id="VXKE01000021">
    <property type="protein sequence ID" value="KAA8707647.1"/>
    <property type="molecule type" value="Genomic_DNA"/>
</dbReference>
<evidence type="ECO:0000256" key="1">
    <source>
        <dbReference type="SAM" id="MobiDB-lite"/>
    </source>
</evidence>
<accession>A0A5M9QIF2</accession>
<comment type="caution">
    <text evidence="2">The sequence shown here is derived from an EMBL/GenBank/DDBJ whole genome shotgun (WGS) entry which is preliminary data.</text>
</comment>
<organism evidence="2 3">
    <name type="scientific">Helicobacter canis</name>
    <dbReference type="NCBI Taxonomy" id="29419"/>
    <lineage>
        <taxon>Bacteria</taxon>
        <taxon>Pseudomonadati</taxon>
        <taxon>Campylobacterota</taxon>
        <taxon>Epsilonproteobacteria</taxon>
        <taxon>Campylobacterales</taxon>
        <taxon>Helicobacteraceae</taxon>
        <taxon>Helicobacter</taxon>
    </lineage>
</organism>
<evidence type="ECO:0000313" key="3">
    <source>
        <dbReference type="Proteomes" id="UP000323707"/>
    </source>
</evidence>
<dbReference type="AlphaFoldDB" id="A0A5M9QIF2"/>
<proteinExistence type="predicted"/>
<gene>
    <name evidence="2" type="ORF">F4V45_07160</name>
</gene>
<protein>
    <submittedName>
        <fullName evidence="2">Uncharacterized protein</fullName>
    </submittedName>
</protein>
<dbReference type="Proteomes" id="UP000323707">
    <property type="component" value="Unassembled WGS sequence"/>
</dbReference>
<sequence>MRDKSPILRGELAHYQQDKSLRPPLENGDFSSQILESQSKNPQKILKYKQTALESTFLCVDRHDLLLQVSR</sequence>
<dbReference type="RefSeq" id="WP_150337670.1">
    <property type="nucleotide sequence ID" value="NZ_JAERIX010000024.1"/>
</dbReference>
<evidence type="ECO:0000313" key="2">
    <source>
        <dbReference type="EMBL" id="KAA8707647.1"/>
    </source>
</evidence>
<name>A0A5M9QIF2_9HELI</name>
<reference evidence="2 3" key="1">
    <citation type="submission" date="2019-09" db="EMBL/GenBank/DDBJ databases">
        <title>Draft genome sequence of various Type strains from the CCUG.</title>
        <authorList>
            <person name="Pineiro-Iglesias B."/>
            <person name="Tunovic T."/>
            <person name="Unosson C."/>
            <person name="Inganas E."/>
            <person name="Ohlen M."/>
            <person name="Cardew S."/>
            <person name="Jensie-Markopoulos S."/>
            <person name="Salva-Serra F."/>
            <person name="Jaen-Luchoro D."/>
            <person name="Karlsson R."/>
            <person name="Svensson-Stadler L."/>
            <person name="Chun J."/>
            <person name="Moore E."/>
        </authorList>
    </citation>
    <scope>NUCLEOTIDE SEQUENCE [LARGE SCALE GENOMIC DNA]</scope>
    <source>
        <strain evidence="2 3">CCUG 32756T</strain>
    </source>
</reference>
<feature type="region of interest" description="Disordered" evidence="1">
    <location>
        <begin position="1"/>
        <end position="23"/>
    </location>
</feature>